<feature type="transmembrane region" description="Helical" evidence="1">
    <location>
        <begin position="53"/>
        <end position="72"/>
    </location>
</feature>
<proteinExistence type="predicted"/>
<comment type="caution">
    <text evidence="2">The sequence shown here is derived from an EMBL/GenBank/DDBJ whole genome shotgun (WGS) entry which is preliminary data.</text>
</comment>
<keyword evidence="1" id="KW-1133">Transmembrane helix</keyword>
<dbReference type="EMBL" id="JAGJCF010000022">
    <property type="protein sequence ID" value="MBP0617935.1"/>
    <property type="molecule type" value="Genomic_DNA"/>
</dbReference>
<dbReference type="RefSeq" id="WP_209597180.1">
    <property type="nucleotide sequence ID" value="NZ_JAGJCF010000022.1"/>
</dbReference>
<reference evidence="2 3" key="1">
    <citation type="submission" date="2021-04" db="EMBL/GenBank/DDBJ databases">
        <title>Whole genome sequence of Jiella sp. KSK16Y-1.</title>
        <authorList>
            <person name="Tuo L."/>
        </authorList>
    </citation>
    <scope>NUCLEOTIDE SEQUENCE [LARGE SCALE GENOMIC DNA]</scope>
    <source>
        <strain evidence="2 3">KSK16Y-1</strain>
    </source>
</reference>
<keyword evidence="1" id="KW-0472">Membrane</keyword>
<keyword evidence="1" id="KW-0812">Transmembrane</keyword>
<protein>
    <submittedName>
        <fullName evidence="2">Uncharacterized protein</fullName>
    </submittedName>
</protein>
<evidence type="ECO:0000256" key="1">
    <source>
        <dbReference type="SAM" id="Phobius"/>
    </source>
</evidence>
<feature type="transmembrane region" description="Helical" evidence="1">
    <location>
        <begin position="84"/>
        <end position="104"/>
    </location>
</feature>
<accession>A0ABS4BMN5</accession>
<organism evidence="2 3">
    <name type="scientific">Jiella mangrovi</name>
    <dbReference type="NCBI Taxonomy" id="2821407"/>
    <lineage>
        <taxon>Bacteria</taxon>
        <taxon>Pseudomonadati</taxon>
        <taxon>Pseudomonadota</taxon>
        <taxon>Alphaproteobacteria</taxon>
        <taxon>Hyphomicrobiales</taxon>
        <taxon>Aurantimonadaceae</taxon>
        <taxon>Jiella</taxon>
    </lineage>
</organism>
<feature type="transmembrane region" description="Helical" evidence="1">
    <location>
        <begin position="110"/>
        <end position="132"/>
    </location>
</feature>
<sequence>MIFVHFRKKARARVSEWFCAVNLALFGLTLLAPGATFEAPAYAAFEAVLGEVLTGALALGLGAVWMGGLIVNGCRQNLTSSVRATCCFAGVIVYGLISVAYAIGAARIGVLMPAVAGNAAIAVLALFCLYWIGEEKGCRDHV</sequence>
<name>A0ABS4BMN5_9HYPH</name>
<evidence type="ECO:0000313" key="2">
    <source>
        <dbReference type="EMBL" id="MBP0617935.1"/>
    </source>
</evidence>
<keyword evidence="3" id="KW-1185">Reference proteome</keyword>
<evidence type="ECO:0000313" key="3">
    <source>
        <dbReference type="Proteomes" id="UP000678276"/>
    </source>
</evidence>
<dbReference type="Proteomes" id="UP000678276">
    <property type="component" value="Unassembled WGS sequence"/>
</dbReference>
<gene>
    <name evidence="2" type="ORF">J6595_20340</name>
</gene>